<evidence type="ECO:0000313" key="2">
    <source>
        <dbReference type="EMBL" id="KXT11619.1"/>
    </source>
</evidence>
<sequence>MVVERVELLDEDRPHLETFGDVSSAKIPEFHVCGQSASALVDSIKRLASAPGISKLSVVASRKNGHIVSLARLTTKWITAAHNTWLGGTNHESSAIFPCGHKSHANAFYLLHHATELEAAELTCTTCGHYVAVPSCHDVVGSLKHDVGPPKQIQVNYDELTTTIDEMHSILETPEYIDPFGLCPTTYAETATVQMHFYNIISDDSGSFSVSLEDGPPTFFSGAINSLRHYHRLRLQDGLDTVLPVRYICFLRRWRSVRSPGHHITREGQRVGGELDGDDDEWQG</sequence>
<evidence type="ECO:0000256" key="1">
    <source>
        <dbReference type="SAM" id="MobiDB-lite"/>
    </source>
</evidence>
<dbReference type="Proteomes" id="UP000073492">
    <property type="component" value="Unassembled WGS sequence"/>
</dbReference>
<name>A0A139IAF0_9PEZI</name>
<organism evidence="2 3">
    <name type="scientific">Pseudocercospora musae</name>
    <dbReference type="NCBI Taxonomy" id="113226"/>
    <lineage>
        <taxon>Eukaryota</taxon>
        <taxon>Fungi</taxon>
        <taxon>Dikarya</taxon>
        <taxon>Ascomycota</taxon>
        <taxon>Pezizomycotina</taxon>
        <taxon>Dothideomycetes</taxon>
        <taxon>Dothideomycetidae</taxon>
        <taxon>Mycosphaerellales</taxon>
        <taxon>Mycosphaerellaceae</taxon>
        <taxon>Pseudocercospora</taxon>
    </lineage>
</organism>
<feature type="region of interest" description="Disordered" evidence="1">
    <location>
        <begin position="265"/>
        <end position="284"/>
    </location>
</feature>
<feature type="compositionally biased region" description="Acidic residues" evidence="1">
    <location>
        <begin position="275"/>
        <end position="284"/>
    </location>
</feature>
<proteinExistence type="predicted"/>
<dbReference type="OrthoDB" id="3644353at2759"/>
<dbReference type="AlphaFoldDB" id="A0A139IAF0"/>
<evidence type="ECO:0000313" key="3">
    <source>
        <dbReference type="Proteomes" id="UP000073492"/>
    </source>
</evidence>
<dbReference type="EMBL" id="LFZO01000191">
    <property type="protein sequence ID" value="KXT11619.1"/>
    <property type="molecule type" value="Genomic_DNA"/>
</dbReference>
<gene>
    <name evidence="2" type="ORF">AC579_159</name>
</gene>
<comment type="caution">
    <text evidence="2">The sequence shown here is derived from an EMBL/GenBank/DDBJ whole genome shotgun (WGS) entry which is preliminary data.</text>
</comment>
<keyword evidence="3" id="KW-1185">Reference proteome</keyword>
<accession>A0A139IAF0</accession>
<reference evidence="2 3" key="1">
    <citation type="submission" date="2015-07" db="EMBL/GenBank/DDBJ databases">
        <title>Comparative genomics of the Sigatoka disease complex on banana suggests a link between parallel evolutionary changes in Pseudocercospora fijiensis and Pseudocercospora eumusae and increased virulence on the banana host.</title>
        <authorList>
            <person name="Chang T.-C."/>
            <person name="Salvucci A."/>
            <person name="Crous P.W."/>
            <person name="Stergiopoulos I."/>
        </authorList>
    </citation>
    <scope>NUCLEOTIDE SEQUENCE [LARGE SCALE GENOMIC DNA]</scope>
    <source>
        <strain evidence="2 3">CBS 116634</strain>
    </source>
</reference>
<protein>
    <submittedName>
        <fullName evidence="2">Uncharacterized protein</fullName>
    </submittedName>
</protein>